<dbReference type="Proteomes" id="UP000578819">
    <property type="component" value="Unassembled WGS sequence"/>
</dbReference>
<dbReference type="PANTHER" id="PTHR30582:SF24">
    <property type="entry name" value="L,D-TRANSPEPTIDASE ERFK_SRFK-RELATED"/>
    <property type="match status" value="1"/>
</dbReference>
<evidence type="ECO:0000256" key="11">
    <source>
        <dbReference type="SAM" id="Phobius"/>
    </source>
</evidence>
<dbReference type="GO" id="GO:0008360">
    <property type="term" value="P:regulation of cell shape"/>
    <property type="evidence" value="ECO:0007669"/>
    <property type="project" value="UniProtKB-UniRule"/>
</dbReference>
<feature type="region of interest" description="Disordered" evidence="10">
    <location>
        <begin position="47"/>
        <end position="83"/>
    </location>
</feature>
<evidence type="ECO:0000256" key="8">
    <source>
        <dbReference type="ARBA" id="ARBA00023316"/>
    </source>
</evidence>
<name>A0A7W7STV3_9ACTN</name>
<dbReference type="PROSITE" id="PS52029">
    <property type="entry name" value="LD_TPASE"/>
    <property type="match status" value="1"/>
</dbReference>
<dbReference type="Pfam" id="PF03734">
    <property type="entry name" value="YkuD"/>
    <property type="match status" value="1"/>
</dbReference>
<organism evidence="13 14">
    <name type="scientific">Micromonospora polyrhachis</name>
    <dbReference type="NCBI Taxonomy" id="1282883"/>
    <lineage>
        <taxon>Bacteria</taxon>
        <taxon>Bacillati</taxon>
        <taxon>Actinomycetota</taxon>
        <taxon>Actinomycetes</taxon>
        <taxon>Micromonosporales</taxon>
        <taxon>Micromonosporaceae</taxon>
        <taxon>Micromonospora</taxon>
    </lineage>
</organism>
<dbReference type="PANTHER" id="PTHR30582">
    <property type="entry name" value="L,D-TRANSPEPTIDASE"/>
    <property type="match status" value="1"/>
</dbReference>
<dbReference type="CDD" id="cd16913">
    <property type="entry name" value="YkuD_like"/>
    <property type="match status" value="1"/>
</dbReference>
<evidence type="ECO:0000256" key="4">
    <source>
        <dbReference type="ARBA" id="ARBA00022679"/>
    </source>
</evidence>
<evidence type="ECO:0000256" key="6">
    <source>
        <dbReference type="ARBA" id="ARBA00022960"/>
    </source>
</evidence>
<dbReference type="RefSeq" id="WP_184536526.1">
    <property type="nucleotide sequence ID" value="NZ_JACHJW010000001.1"/>
</dbReference>
<keyword evidence="14" id="KW-1185">Reference proteome</keyword>
<comment type="similarity">
    <text evidence="2">Belongs to the YkuD family.</text>
</comment>
<feature type="active site" description="Nucleophile" evidence="9">
    <location>
        <position position="282"/>
    </location>
</feature>
<feature type="active site" description="Proton donor/acceptor" evidence="9">
    <location>
        <position position="266"/>
    </location>
</feature>
<evidence type="ECO:0000256" key="3">
    <source>
        <dbReference type="ARBA" id="ARBA00022676"/>
    </source>
</evidence>
<evidence type="ECO:0000256" key="2">
    <source>
        <dbReference type="ARBA" id="ARBA00005992"/>
    </source>
</evidence>
<evidence type="ECO:0000259" key="12">
    <source>
        <dbReference type="PROSITE" id="PS52029"/>
    </source>
</evidence>
<keyword evidence="4" id="KW-0808">Transferase</keyword>
<gene>
    <name evidence="13" type="ORF">FHR38_004542</name>
</gene>
<evidence type="ECO:0000256" key="10">
    <source>
        <dbReference type="SAM" id="MobiDB-lite"/>
    </source>
</evidence>
<dbReference type="EMBL" id="JACHJW010000001">
    <property type="protein sequence ID" value="MBB4960809.1"/>
    <property type="molecule type" value="Genomic_DNA"/>
</dbReference>
<dbReference type="AlphaFoldDB" id="A0A7W7STV3"/>
<comment type="pathway">
    <text evidence="1 9">Cell wall biogenesis; peptidoglycan biosynthesis.</text>
</comment>
<keyword evidence="5" id="KW-0378">Hydrolase</keyword>
<evidence type="ECO:0000313" key="14">
    <source>
        <dbReference type="Proteomes" id="UP000578819"/>
    </source>
</evidence>
<keyword evidence="7 9" id="KW-0573">Peptidoglycan synthesis</keyword>
<evidence type="ECO:0000256" key="7">
    <source>
        <dbReference type="ARBA" id="ARBA00022984"/>
    </source>
</evidence>
<evidence type="ECO:0000256" key="9">
    <source>
        <dbReference type="PROSITE-ProRule" id="PRU01373"/>
    </source>
</evidence>
<evidence type="ECO:0000313" key="13">
    <source>
        <dbReference type="EMBL" id="MBB4960809.1"/>
    </source>
</evidence>
<keyword evidence="6 9" id="KW-0133">Cell shape</keyword>
<keyword evidence="3" id="KW-0328">Glycosyltransferase</keyword>
<dbReference type="UniPathway" id="UPA00219"/>
<feature type="transmembrane region" description="Helical" evidence="11">
    <location>
        <begin position="20"/>
        <end position="40"/>
    </location>
</feature>
<dbReference type="InterPro" id="IPR038063">
    <property type="entry name" value="Transpep_catalytic_dom"/>
</dbReference>
<sequence>MPFDPFEPSAPPRGWQRVVLVGGVITLIIGTVVLASATIANLRRTGTQPGAVATPQPVADTGRVGPNASPPSSPSVEAPIGATPPPANLPVVDYGPAPRGFPTDPATLSTDPLREGLHPLRLVGAYDAPGGQPRAFLAPTIQGVELTMPIVERRAGWAAVLLPSVNRTLAWVPPDGWSSVPLRDQLVVTRRSHQLFWFRDGTLVRSWQVSLGVARTPTPLGRTFLLGRSTLPGAVYADTDVFALGAVPDNPKAIPPGLRDAHIGLHTWYHDGELGKDTTDGCIRLPRKGQRQLLSEVRPGTSLVVVDQFTPQSRSASPIPGT</sequence>
<keyword evidence="11" id="KW-0812">Transmembrane</keyword>
<dbReference type="GO" id="GO:0071555">
    <property type="term" value="P:cell wall organization"/>
    <property type="evidence" value="ECO:0007669"/>
    <property type="project" value="UniProtKB-UniRule"/>
</dbReference>
<dbReference type="GO" id="GO:0005576">
    <property type="term" value="C:extracellular region"/>
    <property type="evidence" value="ECO:0007669"/>
    <property type="project" value="TreeGrafter"/>
</dbReference>
<evidence type="ECO:0000256" key="5">
    <source>
        <dbReference type="ARBA" id="ARBA00022801"/>
    </source>
</evidence>
<dbReference type="GO" id="GO:0018104">
    <property type="term" value="P:peptidoglycan-protein cross-linking"/>
    <property type="evidence" value="ECO:0007669"/>
    <property type="project" value="TreeGrafter"/>
</dbReference>
<keyword evidence="8 9" id="KW-0961">Cell wall biogenesis/degradation</keyword>
<reference evidence="13 14" key="1">
    <citation type="submission" date="2020-08" db="EMBL/GenBank/DDBJ databases">
        <title>Sequencing the genomes of 1000 actinobacteria strains.</title>
        <authorList>
            <person name="Klenk H.-P."/>
        </authorList>
    </citation>
    <scope>NUCLEOTIDE SEQUENCE [LARGE SCALE GENOMIC DNA]</scope>
    <source>
        <strain evidence="13 14">DSM 45886</strain>
    </source>
</reference>
<protein>
    <recommendedName>
        <fullName evidence="12">L,D-TPase catalytic domain-containing protein</fullName>
    </recommendedName>
</protein>
<dbReference type="InterPro" id="IPR005490">
    <property type="entry name" value="LD_TPept_cat_dom"/>
</dbReference>
<comment type="caution">
    <text evidence="13">The sequence shown here is derived from an EMBL/GenBank/DDBJ whole genome shotgun (WGS) entry which is preliminary data.</text>
</comment>
<dbReference type="InterPro" id="IPR050979">
    <property type="entry name" value="LD-transpeptidase"/>
</dbReference>
<dbReference type="GO" id="GO:0071972">
    <property type="term" value="F:peptidoglycan L,D-transpeptidase activity"/>
    <property type="evidence" value="ECO:0007669"/>
    <property type="project" value="TreeGrafter"/>
</dbReference>
<keyword evidence="11" id="KW-0472">Membrane</keyword>
<evidence type="ECO:0000256" key="1">
    <source>
        <dbReference type="ARBA" id="ARBA00004752"/>
    </source>
</evidence>
<dbReference type="GO" id="GO:0016757">
    <property type="term" value="F:glycosyltransferase activity"/>
    <property type="evidence" value="ECO:0007669"/>
    <property type="project" value="UniProtKB-KW"/>
</dbReference>
<dbReference type="SUPFAM" id="SSF141523">
    <property type="entry name" value="L,D-transpeptidase catalytic domain-like"/>
    <property type="match status" value="1"/>
</dbReference>
<proteinExistence type="inferred from homology"/>
<keyword evidence="11" id="KW-1133">Transmembrane helix</keyword>
<accession>A0A7W7STV3</accession>
<dbReference type="Gene3D" id="2.40.440.10">
    <property type="entry name" value="L,D-transpeptidase catalytic domain-like"/>
    <property type="match status" value="1"/>
</dbReference>
<feature type="domain" description="L,D-TPase catalytic" evidence="12">
    <location>
        <begin position="184"/>
        <end position="306"/>
    </location>
</feature>